<keyword evidence="9" id="KW-1185">Reference proteome</keyword>
<protein>
    <submittedName>
        <fullName evidence="10 11">Protein jagunal-like</fullName>
    </submittedName>
</protein>
<reference evidence="10 11" key="1">
    <citation type="submission" date="2025-08" db="UniProtKB">
        <authorList>
            <consortium name="RefSeq"/>
        </authorList>
    </citation>
    <scope>IDENTIFICATION</scope>
    <source>
        <strain evidence="10 11">Airmid</strain>
    </source>
</reference>
<feature type="region of interest" description="Disordered" evidence="7">
    <location>
        <begin position="208"/>
        <end position="230"/>
    </location>
</feature>
<organism evidence="9 10">
    <name type="scientific">Dermatophagoides pteronyssinus</name>
    <name type="common">European house dust mite</name>
    <dbReference type="NCBI Taxonomy" id="6956"/>
    <lineage>
        <taxon>Eukaryota</taxon>
        <taxon>Metazoa</taxon>
        <taxon>Ecdysozoa</taxon>
        <taxon>Arthropoda</taxon>
        <taxon>Chelicerata</taxon>
        <taxon>Arachnida</taxon>
        <taxon>Acari</taxon>
        <taxon>Acariformes</taxon>
        <taxon>Sarcoptiformes</taxon>
        <taxon>Astigmata</taxon>
        <taxon>Psoroptidia</taxon>
        <taxon>Analgoidea</taxon>
        <taxon>Pyroglyphidae</taxon>
        <taxon>Dermatophagoidinae</taxon>
        <taxon>Dermatophagoides</taxon>
    </lineage>
</organism>
<dbReference type="PANTHER" id="PTHR20955:SF1">
    <property type="entry name" value="PROTEIN JAGUNAL HOMOLOG 1"/>
    <property type="match status" value="1"/>
</dbReference>
<keyword evidence="5 8" id="KW-1133">Transmembrane helix</keyword>
<dbReference type="Pfam" id="PF07086">
    <property type="entry name" value="Jagunal"/>
    <property type="match status" value="1"/>
</dbReference>
<evidence type="ECO:0000313" key="11">
    <source>
        <dbReference type="RefSeq" id="XP_027194141.1"/>
    </source>
</evidence>
<proteinExistence type="inferred from homology"/>
<dbReference type="Proteomes" id="UP000515146">
    <property type="component" value="Unplaced"/>
</dbReference>
<feature type="transmembrane region" description="Helical" evidence="8">
    <location>
        <begin position="150"/>
        <end position="174"/>
    </location>
</feature>
<dbReference type="GO" id="GO:0007029">
    <property type="term" value="P:endoplasmic reticulum organization"/>
    <property type="evidence" value="ECO:0007669"/>
    <property type="project" value="InterPro"/>
</dbReference>
<evidence type="ECO:0000256" key="3">
    <source>
        <dbReference type="ARBA" id="ARBA00022692"/>
    </source>
</evidence>
<evidence type="ECO:0000256" key="1">
    <source>
        <dbReference type="ARBA" id="ARBA00004477"/>
    </source>
</evidence>
<evidence type="ECO:0000313" key="10">
    <source>
        <dbReference type="RefSeq" id="XP_027194140.1"/>
    </source>
</evidence>
<comment type="subcellular location">
    <subcellularLocation>
        <location evidence="1">Endoplasmic reticulum membrane</location>
        <topology evidence="1">Multi-pass membrane protein</topology>
    </subcellularLocation>
</comment>
<evidence type="ECO:0000256" key="4">
    <source>
        <dbReference type="ARBA" id="ARBA00022824"/>
    </source>
</evidence>
<evidence type="ECO:0000256" key="6">
    <source>
        <dbReference type="ARBA" id="ARBA00023136"/>
    </source>
</evidence>
<feature type="transmembrane region" description="Helical" evidence="8">
    <location>
        <begin position="38"/>
        <end position="55"/>
    </location>
</feature>
<sequence>MASKGKYVLGTDGTDFTHRQRVVSAHSYSAISKHYLKVTFYLHFLLYILIILKLSEDILDRMDIFILELQELEIPKPNIWEWLYGISYLFTIFGIRAIRKNSFTMIKLYLTGILLFAFIPIIWAQYIYFWDFYQFINERNITNLKFVWNNLPISIIFEAFAIIAIQVHIFQLYYSYKLYQLWKPYQQRRQQPHQSLSSSSLSSSQQQQQQQQVQNSTSTTAINNNCKKLN</sequence>
<dbReference type="RefSeq" id="XP_027194141.1">
    <property type="nucleotide sequence ID" value="XM_027338340.1"/>
</dbReference>
<keyword evidence="6 8" id="KW-0472">Membrane</keyword>
<dbReference type="GO" id="GO:0005789">
    <property type="term" value="C:endoplasmic reticulum membrane"/>
    <property type="evidence" value="ECO:0007669"/>
    <property type="project" value="UniProtKB-SubCell"/>
</dbReference>
<comment type="similarity">
    <text evidence="2">Belongs to the jagunal family.</text>
</comment>
<dbReference type="OrthoDB" id="8914197at2759"/>
<evidence type="ECO:0000256" key="5">
    <source>
        <dbReference type="ARBA" id="ARBA00022989"/>
    </source>
</evidence>
<dbReference type="PANTHER" id="PTHR20955">
    <property type="entry name" value="PROTEIN JAGUNAL HOMOLOG 1"/>
    <property type="match status" value="1"/>
</dbReference>
<keyword evidence="4" id="KW-0256">Endoplasmic reticulum</keyword>
<accession>A0A6P6XKU3</accession>
<feature type="compositionally biased region" description="Low complexity" evidence="7">
    <location>
        <begin position="208"/>
        <end position="218"/>
    </location>
</feature>
<keyword evidence="3 8" id="KW-0812">Transmembrane</keyword>
<dbReference type="InterPro" id="IPR009787">
    <property type="entry name" value="Jagunal"/>
</dbReference>
<dbReference type="KEGG" id="dpte:113788880"/>
<evidence type="ECO:0000256" key="7">
    <source>
        <dbReference type="SAM" id="MobiDB-lite"/>
    </source>
</evidence>
<dbReference type="AlphaFoldDB" id="A0A6P6XKU3"/>
<dbReference type="RefSeq" id="XP_027194140.1">
    <property type="nucleotide sequence ID" value="XM_027338339.1"/>
</dbReference>
<dbReference type="OMA" id="PYGVLWY"/>
<feature type="transmembrane region" description="Helical" evidence="8">
    <location>
        <begin position="79"/>
        <end position="98"/>
    </location>
</feature>
<gene>
    <name evidence="10 11" type="primary">LOC113788880</name>
</gene>
<dbReference type="CTD" id="40714"/>
<evidence type="ECO:0000256" key="2">
    <source>
        <dbReference type="ARBA" id="ARBA00008462"/>
    </source>
</evidence>
<name>A0A6P6XKU3_DERPT</name>
<evidence type="ECO:0000313" key="9">
    <source>
        <dbReference type="Proteomes" id="UP000515146"/>
    </source>
</evidence>
<feature type="compositionally biased region" description="Polar residues" evidence="7">
    <location>
        <begin position="219"/>
        <end position="230"/>
    </location>
</feature>
<dbReference type="GO" id="GO:0016192">
    <property type="term" value="P:vesicle-mediated transport"/>
    <property type="evidence" value="ECO:0007669"/>
    <property type="project" value="TreeGrafter"/>
</dbReference>
<dbReference type="GeneID" id="113788880"/>
<feature type="transmembrane region" description="Helical" evidence="8">
    <location>
        <begin position="110"/>
        <end position="130"/>
    </location>
</feature>
<evidence type="ECO:0000256" key="8">
    <source>
        <dbReference type="SAM" id="Phobius"/>
    </source>
</evidence>